<gene>
    <name evidence="2" type="ORF">JYU34_000722</name>
</gene>
<comment type="caution">
    <text evidence="2">The sequence shown here is derived from an EMBL/GenBank/DDBJ whole genome shotgun (WGS) entry which is preliminary data.</text>
</comment>
<protein>
    <submittedName>
        <fullName evidence="2">Uncharacterized protein</fullName>
    </submittedName>
</protein>
<organism evidence="2 3">
    <name type="scientific">Plutella xylostella</name>
    <name type="common">Diamondback moth</name>
    <name type="synonym">Plutella maculipennis</name>
    <dbReference type="NCBI Taxonomy" id="51655"/>
    <lineage>
        <taxon>Eukaryota</taxon>
        <taxon>Metazoa</taxon>
        <taxon>Ecdysozoa</taxon>
        <taxon>Arthropoda</taxon>
        <taxon>Hexapoda</taxon>
        <taxon>Insecta</taxon>
        <taxon>Pterygota</taxon>
        <taxon>Neoptera</taxon>
        <taxon>Endopterygota</taxon>
        <taxon>Lepidoptera</taxon>
        <taxon>Glossata</taxon>
        <taxon>Ditrysia</taxon>
        <taxon>Yponomeutoidea</taxon>
        <taxon>Plutellidae</taxon>
        <taxon>Plutella</taxon>
    </lineage>
</organism>
<feature type="region of interest" description="Disordered" evidence="1">
    <location>
        <begin position="1"/>
        <end position="40"/>
    </location>
</feature>
<evidence type="ECO:0000313" key="2">
    <source>
        <dbReference type="EMBL" id="KAG7313571.1"/>
    </source>
</evidence>
<dbReference type="Proteomes" id="UP000823941">
    <property type="component" value="Chromosome 1"/>
</dbReference>
<dbReference type="EMBL" id="JAHIBW010000001">
    <property type="protein sequence ID" value="KAG7313571.1"/>
    <property type="molecule type" value="Genomic_DNA"/>
</dbReference>
<sequence>MAHNQDTADVGGHNHVGLSLPLPPTSTEIRSPSHSSAQVNVLPQATVESNDLEGEEDHWAEAQEVVTDEQPEPTVDYYTVGDPATTATPEHDTPVDVGLMLDRDRPLRKCRLRKVNYKI</sequence>
<accession>A0ABQ7R8D8</accession>
<feature type="compositionally biased region" description="Polar residues" evidence="1">
    <location>
        <begin position="25"/>
        <end position="40"/>
    </location>
</feature>
<proteinExistence type="predicted"/>
<evidence type="ECO:0000313" key="3">
    <source>
        <dbReference type="Proteomes" id="UP000823941"/>
    </source>
</evidence>
<reference evidence="2 3" key="1">
    <citation type="submission" date="2021-06" db="EMBL/GenBank/DDBJ databases">
        <title>A haploid diamondback moth (Plutella xylostella L.) genome assembly resolves 31 chromosomes and identifies a diamide resistance mutation.</title>
        <authorList>
            <person name="Ward C.M."/>
            <person name="Perry K.D."/>
            <person name="Baker G."/>
            <person name="Powis K."/>
            <person name="Heckel D.G."/>
            <person name="Baxter S.W."/>
        </authorList>
    </citation>
    <scope>NUCLEOTIDE SEQUENCE [LARGE SCALE GENOMIC DNA]</scope>
    <source>
        <strain evidence="2 3">LV</strain>
        <tissue evidence="2">Single pupa</tissue>
    </source>
</reference>
<evidence type="ECO:0000256" key="1">
    <source>
        <dbReference type="SAM" id="MobiDB-lite"/>
    </source>
</evidence>
<keyword evidence="3" id="KW-1185">Reference proteome</keyword>
<name>A0ABQ7R8D8_PLUXY</name>